<keyword evidence="2" id="KW-1185">Reference proteome</keyword>
<accession>A0ACD3AEA8</accession>
<dbReference type="Proteomes" id="UP000308600">
    <property type="component" value="Unassembled WGS sequence"/>
</dbReference>
<evidence type="ECO:0000313" key="2">
    <source>
        <dbReference type="Proteomes" id="UP000308600"/>
    </source>
</evidence>
<reference evidence="1 2" key="1">
    <citation type="journal article" date="2019" name="Nat. Ecol. Evol.">
        <title>Megaphylogeny resolves global patterns of mushroom evolution.</title>
        <authorList>
            <person name="Varga T."/>
            <person name="Krizsan K."/>
            <person name="Foldi C."/>
            <person name="Dima B."/>
            <person name="Sanchez-Garcia M."/>
            <person name="Sanchez-Ramirez S."/>
            <person name="Szollosi G.J."/>
            <person name="Szarkandi J.G."/>
            <person name="Papp V."/>
            <person name="Albert L."/>
            <person name="Andreopoulos W."/>
            <person name="Angelini C."/>
            <person name="Antonin V."/>
            <person name="Barry K.W."/>
            <person name="Bougher N.L."/>
            <person name="Buchanan P."/>
            <person name="Buyck B."/>
            <person name="Bense V."/>
            <person name="Catcheside P."/>
            <person name="Chovatia M."/>
            <person name="Cooper J."/>
            <person name="Damon W."/>
            <person name="Desjardin D."/>
            <person name="Finy P."/>
            <person name="Geml J."/>
            <person name="Haridas S."/>
            <person name="Hughes K."/>
            <person name="Justo A."/>
            <person name="Karasinski D."/>
            <person name="Kautmanova I."/>
            <person name="Kiss B."/>
            <person name="Kocsube S."/>
            <person name="Kotiranta H."/>
            <person name="LaButti K.M."/>
            <person name="Lechner B.E."/>
            <person name="Liimatainen K."/>
            <person name="Lipzen A."/>
            <person name="Lukacs Z."/>
            <person name="Mihaltcheva S."/>
            <person name="Morgado L.N."/>
            <person name="Niskanen T."/>
            <person name="Noordeloos M.E."/>
            <person name="Ohm R.A."/>
            <person name="Ortiz-Santana B."/>
            <person name="Ovrebo C."/>
            <person name="Racz N."/>
            <person name="Riley R."/>
            <person name="Savchenko A."/>
            <person name="Shiryaev A."/>
            <person name="Soop K."/>
            <person name="Spirin V."/>
            <person name="Szebenyi C."/>
            <person name="Tomsovsky M."/>
            <person name="Tulloss R.E."/>
            <person name="Uehling J."/>
            <person name="Grigoriev I.V."/>
            <person name="Vagvolgyi C."/>
            <person name="Papp T."/>
            <person name="Martin F.M."/>
            <person name="Miettinen O."/>
            <person name="Hibbett D.S."/>
            <person name="Nagy L.G."/>
        </authorList>
    </citation>
    <scope>NUCLEOTIDE SEQUENCE [LARGE SCALE GENOMIC DNA]</scope>
    <source>
        <strain evidence="1 2">NL-1719</strain>
    </source>
</reference>
<protein>
    <submittedName>
        <fullName evidence="1">Ankyrin</fullName>
    </submittedName>
</protein>
<gene>
    <name evidence="1" type="ORF">BDN72DRAFT_289643</name>
</gene>
<evidence type="ECO:0000313" key="1">
    <source>
        <dbReference type="EMBL" id="TFK64003.1"/>
    </source>
</evidence>
<sequence length="217" mass="22513">MNSPTEEDNEDLLLSCRYGDIDSVTEYLASFGPSSLPSIHDESGNTILHMIAANGHHDILTLLLPLIPATLLSQPNTPAGSTPLHWAALNGHLDVIKTLIEWPQGPGIDLIEIKNQAGRSPLAEAEMAGFEEGAKYLVSVMKLDDLNDGQGAGASGSAGDGEVVDDDDVDGVDEVEIEIEDADGGIAKMTIGGDVLKKQVPAATATSAAASTSSNLG</sequence>
<organism evidence="1 2">
    <name type="scientific">Pluteus cervinus</name>
    <dbReference type="NCBI Taxonomy" id="181527"/>
    <lineage>
        <taxon>Eukaryota</taxon>
        <taxon>Fungi</taxon>
        <taxon>Dikarya</taxon>
        <taxon>Basidiomycota</taxon>
        <taxon>Agaricomycotina</taxon>
        <taxon>Agaricomycetes</taxon>
        <taxon>Agaricomycetidae</taxon>
        <taxon>Agaricales</taxon>
        <taxon>Pluteineae</taxon>
        <taxon>Pluteaceae</taxon>
        <taxon>Pluteus</taxon>
    </lineage>
</organism>
<proteinExistence type="predicted"/>
<dbReference type="EMBL" id="ML208493">
    <property type="protein sequence ID" value="TFK64003.1"/>
    <property type="molecule type" value="Genomic_DNA"/>
</dbReference>
<name>A0ACD3AEA8_9AGAR</name>